<keyword evidence="2" id="KW-1185">Reference proteome</keyword>
<organism evidence="1 2">
    <name type="scientific">Hypothenemus hampei</name>
    <name type="common">Coffee berry borer</name>
    <dbReference type="NCBI Taxonomy" id="57062"/>
    <lineage>
        <taxon>Eukaryota</taxon>
        <taxon>Metazoa</taxon>
        <taxon>Ecdysozoa</taxon>
        <taxon>Arthropoda</taxon>
        <taxon>Hexapoda</taxon>
        <taxon>Insecta</taxon>
        <taxon>Pterygota</taxon>
        <taxon>Neoptera</taxon>
        <taxon>Endopterygota</taxon>
        <taxon>Coleoptera</taxon>
        <taxon>Polyphaga</taxon>
        <taxon>Cucujiformia</taxon>
        <taxon>Curculionidae</taxon>
        <taxon>Scolytinae</taxon>
        <taxon>Hypothenemus</taxon>
    </lineage>
</organism>
<dbReference type="EMBL" id="JBDJPC010000006">
    <property type="protein sequence ID" value="KAL1497814.1"/>
    <property type="molecule type" value="Genomic_DNA"/>
</dbReference>
<protein>
    <submittedName>
        <fullName evidence="1">Uncharacterized protein</fullName>
    </submittedName>
</protein>
<proteinExistence type="predicted"/>
<evidence type="ECO:0000313" key="1">
    <source>
        <dbReference type="EMBL" id="KAL1497814.1"/>
    </source>
</evidence>
<comment type="caution">
    <text evidence="1">The sequence shown here is derived from an EMBL/GenBank/DDBJ whole genome shotgun (WGS) entry which is preliminary data.</text>
</comment>
<name>A0ABD1END8_HYPHA</name>
<gene>
    <name evidence="1" type="ORF">ABEB36_008709</name>
</gene>
<accession>A0ABD1END8</accession>
<dbReference type="Proteomes" id="UP001566132">
    <property type="component" value="Unassembled WGS sequence"/>
</dbReference>
<dbReference type="AlphaFoldDB" id="A0ABD1END8"/>
<sequence>MVADDMQGYGTDMLLLEPHVALKVNITQDIAQIQPDLCSRVVENWTTQIRATVKSRGGHLNDKLPGRAVIVVNNASYHSRKTEIIPTTSSGKVNIQEWLSSKNIDARMDMVRTEL</sequence>
<reference evidence="1 2" key="1">
    <citation type="submission" date="2024-05" db="EMBL/GenBank/DDBJ databases">
        <title>Genetic variation in Jamaican populations of the coffee berry borer (Hypothenemus hampei).</title>
        <authorList>
            <person name="Errbii M."/>
            <person name="Myrie A."/>
        </authorList>
    </citation>
    <scope>NUCLEOTIDE SEQUENCE [LARGE SCALE GENOMIC DNA]</scope>
    <source>
        <strain evidence="1">JA-Hopewell-2020-01-JO</strain>
        <tissue evidence="1">Whole body</tissue>
    </source>
</reference>
<evidence type="ECO:0000313" key="2">
    <source>
        <dbReference type="Proteomes" id="UP001566132"/>
    </source>
</evidence>